<comment type="caution">
    <text evidence="3">The sequence shown here is derived from an EMBL/GenBank/DDBJ whole genome shotgun (WGS) entry which is preliminary data.</text>
</comment>
<dbReference type="GO" id="GO:0009395">
    <property type="term" value="P:phospholipid catabolic process"/>
    <property type="evidence" value="ECO:0007669"/>
    <property type="project" value="TreeGrafter"/>
</dbReference>
<dbReference type="Gene3D" id="3.40.720.10">
    <property type="entry name" value="Alkaline Phosphatase, subunit A"/>
    <property type="match status" value="1"/>
</dbReference>
<feature type="signal peptide" evidence="2">
    <location>
        <begin position="1"/>
        <end position="16"/>
    </location>
</feature>
<evidence type="ECO:0000313" key="4">
    <source>
        <dbReference type="Proteomes" id="UP000886523"/>
    </source>
</evidence>
<protein>
    <recommendedName>
        <fullName evidence="5">Acid phosphatase</fullName>
    </recommendedName>
</protein>
<dbReference type="Pfam" id="PF04185">
    <property type="entry name" value="Phosphoesterase"/>
    <property type="match status" value="1"/>
</dbReference>
<keyword evidence="2" id="KW-0732">Signal</keyword>
<dbReference type="PANTHER" id="PTHR31956:SF8">
    <property type="entry name" value="ACID PHOSPHATASE PHOA (AFU_ORTHOLOGUE AFUA_1G03570)"/>
    <property type="match status" value="1"/>
</dbReference>
<name>A0A9P6E1G3_9AGAM</name>
<dbReference type="Proteomes" id="UP000886523">
    <property type="component" value="Unassembled WGS sequence"/>
</dbReference>
<dbReference type="InterPro" id="IPR007312">
    <property type="entry name" value="Phosphoesterase"/>
</dbReference>
<reference evidence="3" key="1">
    <citation type="journal article" date="2020" name="Nat. Commun.">
        <title>Large-scale genome sequencing of mycorrhizal fungi provides insights into the early evolution of symbiotic traits.</title>
        <authorList>
            <person name="Miyauchi S."/>
            <person name="Kiss E."/>
            <person name="Kuo A."/>
            <person name="Drula E."/>
            <person name="Kohler A."/>
            <person name="Sanchez-Garcia M."/>
            <person name="Morin E."/>
            <person name="Andreopoulos B."/>
            <person name="Barry K.W."/>
            <person name="Bonito G."/>
            <person name="Buee M."/>
            <person name="Carver A."/>
            <person name="Chen C."/>
            <person name="Cichocki N."/>
            <person name="Clum A."/>
            <person name="Culley D."/>
            <person name="Crous P.W."/>
            <person name="Fauchery L."/>
            <person name="Girlanda M."/>
            <person name="Hayes R.D."/>
            <person name="Keri Z."/>
            <person name="LaButti K."/>
            <person name="Lipzen A."/>
            <person name="Lombard V."/>
            <person name="Magnuson J."/>
            <person name="Maillard F."/>
            <person name="Murat C."/>
            <person name="Nolan M."/>
            <person name="Ohm R.A."/>
            <person name="Pangilinan J."/>
            <person name="Pereira M.F."/>
            <person name="Perotto S."/>
            <person name="Peter M."/>
            <person name="Pfister S."/>
            <person name="Riley R."/>
            <person name="Sitrit Y."/>
            <person name="Stielow J.B."/>
            <person name="Szollosi G."/>
            <person name="Zifcakova L."/>
            <person name="Stursova M."/>
            <person name="Spatafora J.W."/>
            <person name="Tedersoo L."/>
            <person name="Vaario L.M."/>
            <person name="Yamada A."/>
            <person name="Yan M."/>
            <person name="Wang P."/>
            <person name="Xu J."/>
            <person name="Bruns T."/>
            <person name="Baldrian P."/>
            <person name="Vilgalys R."/>
            <person name="Dunand C."/>
            <person name="Henrissat B."/>
            <person name="Grigoriev I.V."/>
            <person name="Hibbett D."/>
            <person name="Nagy L.G."/>
            <person name="Martin F.M."/>
        </authorList>
    </citation>
    <scope>NUCLEOTIDE SEQUENCE</scope>
    <source>
        <strain evidence="3">UP504</strain>
    </source>
</reference>
<organism evidence="3 4">
    <name type="scientific">Hydnum rufescens UP504</name>
    <dbReference type="NCBI Taxonomy" id="1448309"/>
    <lineage>
        <taxon>Eukaryota</taxon>
        <taxon>Fungi</taxon>
        <taxon>Dikarya</taxon>
        <taxon>Basidiomycota</taxon>
        <taxon>Agaricomycotina</taxon>
        <taxon>Agaricomycetes</taxon>
        <taxon>Cantharellales</taxon>
        <taxon>Hydnaceae</taxon>
        <taxon>Hydnum</taxon>
    </lineage>
</organism>
<proteinExistence type="predicted"/>
<dbReference type="InterPro" id="IPR017850">
    <property type="entry name" value="Alkaline_phosphatase_core_sf"/>
</dbReference>
<evidence type="ECO:0000256" key="2">
    <source>
        <dbReference type="SAM" id="SignalP"/>
    </source>
</evidence>
<keyword evidence="4" id="KW-1185">Reference proteome</keyword>
<dbReference type="EMBL" id="MU128925">
    <property type="protein sequence ID" value="KAF9518470.1"/>
    <property type="molecule type" value="Genomic_DNA"/>
</dbReference>
<evidence type="ECO:0008006" key="5">
    <source>
        <dbReference type="Google" id="ProtNLM"/>
    </source>
</evidence>
<keyword evidence="1" id="KW-0378">Hydrolase</keyword>
<gene>
    <name evidence="3" type="ORF">BS47DRAFT_1289737</name>
</gene>
<feature type="chain" id="PRO_5040412188" description="Acid phosphatase" evidence="2">
    <location>
        <begin position="17"/>
        <end position="380"/>
    </location>
</feature>
<sequence length="380" mass="41687">MLFPLLVLAAPRLASAALAVPFVKPAPCPTCSSPNYVGPNNGSLGHTEFVPGKAFGRFIQIWLENTDFHVAASNPTFQDLAKDGVFLTNYLALTHPSEPNYVASISGDFYGLGDDNYYNIPENITTIVDLLVQNGVSWATYQENLPTIAWAPDFTQTNYYYVRKHNPLVIHDAIANTSQAAFIRNFNDFAADVTADVLPQWMFITPNLVNDGHDTTISYISSWLKYWLYPLLQDKRFNSGEDEDGTLILLTFDENETYSTRNAVAGLLLGSAVPKHLRGTTDSTLYSHYSTLSTVEGNWELGNLGRGDVNATLGNVFGFVADKIGFKNTDTPIASEPQTNLTGVFPGGLSSSNWIPFTAPNKNSTLFGGTKVRPGNQLEY</sequence>
<dbReference type="AlphaFoldDB" id="A0A9P6E1G3"/>
<dbReference type="OrthoDB" id="5135119at2759"/>
<dbReference type="GO" id="GO:0016788">
    <property type="term" value="F:hydrolase activity, acting on ester bonds"/>
    <property type="evidence" value="ECO:0007669"/>
    <property type="project" value="InterPro"/>
</dbReference>
<accession>A0A9P6E1G3</accession>
<evidence type="ECO:0000313" key="3">
    <source>
        <dbReference type="EMBL" id="KAF9518470.1"/>
    </source>
</evidence>
<dbReference type="PANTHER" id="PTHR31956">
    <property type="entry name" value="NON-SPECIFIC PHOSPHOLIPASE C4-RELATED"/>
    <property type="match status" value="1"/>
</dbReference>
<evidence type="ECO:0000256" key="1">
    <source>
        <dbReference type="ARBA" id="ARBA00022801"/>
    </source>
</evidence>